<dbReference type="Proteomes" id="UP000315496">
    <property type="component" value="Chromosome 2"/>
</dbReference>
<feature type="domain" description="Arf-GAP" evidence="6">
    <location>
        <begin position="1"/>
        <end position="85"/>
    </location>
</feature>
<dbReference type="GO" id="GO:0008270">
    <property type="term" value="F:zinc ion binding"/>
    <property type="evidence" value="ECO:0007669"/>
    <property type="project" value="UniProtKB-KW"/>
</dbReference>
<dbReference type="PROSITE" id="PS50115">
    <property type="entry name" value="ARFGAP"/>
    <property type="match status" value="1"/>
</dbReference>
<gene>
    <name evidence="7" type="ORF">GMRT_10723</name>
</gene>
<dbReference type="InterPro" id="IPR037278">
    <property type="entry name" value="ARFGAP/RecO"/>
</dbReference>
<reference evidence="7 8" key="1">
    <citation type="submission" date="2019-05" db="EMBL/GenBank/DDBJ databases">
        <title>The compact genome of Giardia muris reveals important steps in the evolution of intestinal protozoan parasites.</title>
        <authorList>
            <person name="Xu F."/>
            <person name="Jimenez-Gonzalez A."/>
            <person name="Einarsson E."/>
            <person name="Astvaldsson A."/>
            <person name="Peirasmaki D."/>
            <person name="Eckmann L."/>
            <person name="Andersson J.O."/>
            <person name="Svard S.G."/>
            <person name="Jerlstrom-Hultqvist J."/>
        </authorList>
    </citation>
    <scope>NUCLEOTIDE SEQUENCE [LARGE SCALE GENOMIC DNA]</scope>
    <source>
        <strain evidence="7 8">Roberts-Thomson</strain>
    </source>
</reference>
<dbReference type="GO" id="GO:0005096">
    <property type="term" value="F:GTPase activator activity"/>
    <property type="evidence" value="ECO:0007669"/>
    <property type="project" value="UniProtKB-KW"/>
</dbReference>
<dbReference type="PANTHER" id="PTHR45686:SF4">
    <property type="entry name" value="ADP-RIBOSYLATION FACTOR GTPASE ACTIVATING PROTEIN 3, ISOFORM H"/>
    <property type="match status" value="1"/>
</dbReference>
<organism evidence="7 8">
    <name type="scientific">Giardia muris</name>
    <dbReference type="NCBI Taxonomy" id="5742"/>
    <lineage>
        <taxon>Eukaryota</taxon>
        <taxon>Metamonada</taxon>
        <taxon>Diplomonadida</taxon>
        <taxon>Hexamitidae</taxon>
        <taxon>Giardiinae</taxon>
        <taxon>Giardia</taxon>
    </lineage>
</organism>
<dbReference type="VEuPathDB" id="GiardiaDB:GMRT_10723"/>
<dbReference type="EMBL" id="VDLU01000002">
    <property type="protein sequence ID" value="TNJ28969.1"/>
    <property type="molecule type" value="Genomic_DNA"/>
</dbReference>
<evidence type="ECO:0000256" key="1">
    <source>
        <dbReference type="ARBA" id="ARBA00022468"/>
    </source>
</evidence>
<dbReference type="PRINTS" id="PR00405">
    <property type="entry name" value="REVINTRACTNG"/>
</dbReference>
<evidence type="ECO:0000313" key="8">
    <source>
        <dbReference type="Proteomes" id="UP000315496"/>
    </source>
</evidence>
<proteinExistence type="predicted"/>
<name>A0A4Z1T8R5_GIAMU</name>
<keyword evidence="1" id="KW-0343">GTPase activation</keyword>
<keyword evidence="2" id="KW-0479">Metal-binding</keyword>
<dbReference type="SMART" id="SM00105">
    <property type="entry name" value="ArfGap"/>
    <property type="match status" value="1"/>
</dbReference>
<keyword evidence="3 5" id="KW-0863">Zinc-finger</keyword>
<evidence type="ECO:0000256" key="3">
    <source>
        <dbReference type="ARBA" id="ARBA00022771"/>
    </source>
</evidence>
<evidence type="ECO:0000313" key="7">
    <source>
        <dbReference type="EMBL" id="TNJ28969.1"/>
    </source>
</evidence>
<dbReference type="Gene3D" id="1.10.220.150">
    <property type="entry name" value="Arf GTPase activating protein"/>
    <property type="match status" value="1"/>
</dbReference>
<keyword evidence="4" id="KW-0862">Zinc</keyword>
<dbReference type="OrthoDB" id="983479at2759"/>
<keyword evidence="8" id="KW-1185">Reference proteome</keyword>
<evidence type="ECO:0000256" key="2">
    <source>
        <dbReference type="ARBA" id="ARBA00022723"/>
    </source>
</evidence>
<evidence type="ECO:0000259" key="6">
    <source>
        <dbReference type="PROSITE" id="PS50115"/>
    </source>
</evidence>
<dbReference type="GO" id="GO:0048205">
    <property type="term" value="P:COPI coating of Golgi vesicle"/>
    <property type="evidence" value="ECO:0007669"/>
    <property type="project" value="TreeGrafter"/>
</dbReference>
<evidence type="ECO:0000256" key="4">
    <source>
        <dbReference type="ARBA" id="ARBA00022833"/>
    </source>
</evidence>
<evidence type="ECO:0000256" key="5">
    <source>
        <dbReference type="PROSITE-ProRule" id="PRU00288"/>
    </source>
</evidence>
<comment type="caution">
    <text evidence="7">The sequence shown here is derived from an EMBL/GenBank/DDBJ whole genome shotgun (WGS) entry which is preliminary data.</text>
</comment>
<dbReference type="AlphaFoldDB" id="A0A4Z1T8R5"/>
<dbReference type="InterPro" id="IPR038508">
    <property type="entry name" value="ArfGAP_dom_sf"/>
</dbReference>
<dbReference type="CDD" id="cd08831">
    <property type="entry name" value="ArfGap_ArfGap2_3_like"/>
    <property type="match status" value="1"/>
</dbReference>
<accession>A0A4Z1T8R5</accession>
<dbReference type="SUPFAM" id="SSF57863">
    <property type="entry name" value="ArfGap/RecO-like zinc finger"/>
    <property type="match status" value="1"/>
</dbReference>
<dbReference type="Pfam" id="PF01412">
    <property type="entry name" value="ArfGap"/>
    <property type="match status" value="1"/>
</dbReference>
<sequence>MEVLRARLKKARDALGSTCFDCSATTPTWASVHLGIFLCLNCAGRHRGYGTHVSFVRSIELDTWTEEQVLLMEHGGNERFAEFLKTAGVSRKDTYKSNRLDDYKTLLRKDSLHIVDTQQVTDADPNPQPEPAASTPPLVHVNALIGDTQARRALGRVERVF</sequence>
<dbReference type="PANTHER" id="PTHR45686">
    <property type="entry name" value="ADP-RIBOSYLATION FACTOR GTPASE ACTIVATING PROTEIN 3, ISOFORM H-RELATED"/>
    <property type="match status" value="1"/>
</dbReference>
<dbReference type="InterPro" id="IPR001164">
    <property type="entry name" value="ArfGAP_dom"/>
</dbReference>
<dbReference type="GO" id="GO:0000139">
    <property type="term" value="C:Golgi membrane"/>
    <property type="evidence" value="ECO:0007669"/>
    <property type="project" value="GOC"/>
</dbReference>
<protein>
    <submittedName>
        <fullName evidence="7">GTPase activating protein for ARF</fullName>
    </submittedName>
</protein>